<dbReference type="GO" id="GO:0002100">
    <property type="term" value="P:tRNA wobble adenosine to inosine editing"/>
    <property type="evidence" value="ECO:0007669"/>
    <property type="project" value="TreeGrafter"/>
</dbReference>
<keyword evidence="1" id="KW-0732">Signal</keyword>
<dbReference type="PANTHER" id="PTHR11079:SF203">
    <property type="entry name" value="CMP_DCMP-TYPE DEAMINASE DOMAIN-CONTAINING PROTEIN"/>
    <property type="match status" value="1"/>
</dbReference>
<dbReference type="SUPFAM" id="SSF53927">
    <property type="entry name" value="Cytidine deaminase-like"/>
    <property type="match status" value="1"/>
</dbReference>
<dbReference type="Proteomes" id="UP000182060">
    <property type="component" value="Chromosome"/>
</dbReference>
<dbReference type="InterPro" id="IPR016193">
    <property type="entry name" value="Cytidine_deaminase-like"/>
</dbReference>
<feature type="domain" description="CMP/dCMP-type deaminase" evidence="2">
    <location>
        <begin position="34"/>
        <end position="142"/>
    </location>
</feature>
<feature type="signal peptide" evidence="1">
    <location>
        <begin position="1"/>
        <end position="24"/>
    </location>
</feature>
<dbReference type="EMBL" id="CP015017">
    <property type="protein sequence ID" value="APC01897.1"/>
    <property type="molecule type" value="Genomic_DNA"/>
</dbReference>
<dbReference type="RefSeq" id="WP_081354873.1">
    <property type="nucleotide sequence ID" value="NZ_CP015016.1"/>
</dbReference>
<evidence type="ECO:0000313" key="4">
    <source>
        <dbReference type="Proteomes" id="UP000182060"/>
    </source>
</evidence>
<proteinExistence type="predicted"/>
<sequence>MNRRGALTCLCGLSLGLLSQGALAKTELASVPLAQHELGMRAAIAIAAQNASYPFGAAITNSKSGKILAQGVNKTFSNPVLHGEMVCINQYVSQHGNQGWANLILYTTGEPCPMCMSALIWSGIGGVVYGSSANTIKKSGIDIFTFSAKEINQGNNFSQTQLLGGILEAECDSLFANRKITTPINA</sequence>
<dbReference type="Gene3D" id="3.40.140.10">
    <property type="entry name" value="Cytidine Deaminase, domain 2"/>
    <property type="match status" value="1"/>
</dbReference>
<dbReference type="GO" id="GO:0052717">
    <property type="term" value="F:tRNA-specific adenosine-34 deaminase activity"/>
    <property type="evidence" value="ECO:0007669"/>
    <property type="project" value="TreeGrafter"/>
</dbReference>
<name>A0AAC9IVD6_9BURK</name>
<dbReference type="Pfam" id="PF00383">
    <property type="entry name" value="dCMP_cyt_deam_1"/>
    <property type="match status" value="1"/>
</dbReference>
<accession>A0AAC9IVD6</accession>
<dbReference type="AlphaFoldDB" id="A0AAC9IVD6"/>
<dbReference type="PROSITE" id="PS51747">
    <property type="entry name" value="CYT_DCMP_DEAMINASES_2"/>
    <property type="match status" value="1"/>
</dbReference>
<evidence type="ECO:0000256" key="1">
    <source>
        <dbReference type="SAM" id="SignalP"/>
    </source>
</evidence>
<dbReference type="InterPro" id="IPR002125">
    <property type="entry name" value="CMP_dCMP_dom"/>
</dbReference>
<dbReference type="CDD" id="cd01285">
    <property type="entry name" value="nucleoside_deaminase"/>
    <property type="match status" value="1"/>
</dbReference>
<dbReference type="PANTHER" id="PTHR11079">
    <property type="entry name" value="CYTOSINE DEAMINASE FAMILY MEMBER"/>
    <property type="match status" value="1"/>
</dbReference>
<evidence type="ECO:0000313" key="3">
    <source>
        <dbReference type="EMBL" id="APC01897.1"/>
    </source>
</evidence>
<reference evidence="3" key="1">
    <citation type="journal article" date="2017" name="Appl. Environ. Microbiol.">
        <title>Microdiversification of a pelagic Polynucleobacter species is mainly driven by acquisition of genomic islands from a partially interspecific gene pool.</title>
        <authorList>
            <person name="Hoetzinger M."/>
            <person name="Hahn M.W."/>
            <person name="Jezberova J."/>
            <person name="Schmidt J."/>
            <person name="Koll U."/>
        </authorList>
    </citation>
    <scope>NUCLEOTIDE SEQUENCE</scope>
    <source>
        <strain evidence="3">MWH-RechtKol4</strain>
    </source>
</reference>
<protein>
    <recommendedName>
        <fullName evidence="2">CMP/dCMP-type deaminase domain-containing protein</fullName>
    </recommendedName>
</protein>
<feature type="chain" id="PRO_5042194515" description="CMP/dCMP-type deaminase domain-containing protein" evidence="1">
    <location>
        <begin position="25"/>
        <end position="186"/>
    </location>
</feature>
<organism evidence="3 4">
    <name type="scientific">Polynucleobacter asymbioticus</name>
    <dbReference type="NCBI Taxonomy" id="576611"/>
    <lineage>
        <taxon>Bacteria</taxon>
        <taxon>Pseudomonadati</taxon>
        <taxon>Pseudomonadota</taxon>
        <taxon>Betaproteobacteria</taxon>
        <taxon>Burkholderiales</taxon>
        <taxon>Burkholderiaceae</taxon>
        <taxon>Polynucleobacter</taxon>
    </lineage>
</organism>
<evidence type="ECO:0000259" key="2">
    <source>
        <dbReference type="PROSITE" id="PS51747"/>
    </source>
</evidence>
<gene>
    <name evidence="3" type="ORF">AOC25_09850</name>
</gene>